<dbReference type="InterPro" id="IPR005119">
    <property type="entry name" value="LysR_subst-bd"/>
</dbReference>
<dbReference type="NCBIfam" id="NF008722">
    <property type="entry name" value="PRK11716.1"/>
    <property type="match status" value="1"/>
</dbReference>
<dbReference type="EMBL" id="JACNLK010000062">
    <property type="protein sequence ID" value="MBC8208936.1"/>
    <property type="molecule type" value="Genomic_DNA"/>
</dbReference>
<dbReference type="GO" id="GO:0003700">
    <property type="term" value="F:DNA-binding transcription factor activity"/>
    <property type="evidence" value="ECO:0007669"/>
    <property type="project" value="InterPro"/>
</dbReference>
<name>A0A8J6NA22_9BACT</name>
<dbReference type="PANTHER" id="PTHR30126:SF81">
    <property type="entry name" value="HTH-TYPE TRANSCRIPTIONAL REGULATOR ILVY"/>
    <property type="match status" value="1"/>
</dbReference>
<accession>A0A8J6NA22</accession>
<dbReference type="SUPFAM" id="SSF53850">
    <property type="entry name" value="Periplasmic binding protein-like II"/>
    <property type="match status" value="1"/>
</dbReference>
<evidence type="ECO:0000313" key="7">
    <source>
        <dbReference type="Proteomes" id="UP000599024"/>
    </source>
</evidence>
<comment type="similarity">
    <text evidence="1">Belongs to the LysR transcriptional regulatory family.</text>
</comment>
<gene>
    <name evidence="6" type="primary">ilvY</name>
    <name evidence="6" type="ORF">H8E79_07200</name>
</gene>
<evidence type="ECO:0000256" key="1">
    <source>
        <dbReference type="ARBA" id="ARBA00009437"/>
    </source>
</evidence>
<dbReference type="AlphaFoldDB" id="A0A8J6NA22"/>
<evidence type="ECO:0000313" key="6">
    <source>
        <dbReference type="EMBL" id="MBC8208936.1"/>
    </source>
</evidence>
<dbReference type="Gene3D" id="3.40.190.10">
    <property type="entry name" value="Periplasmic binding protein-like II"/>
    <property type="match status" value="2"/>
</dbReference>
<dbReference type="Pfam" id="PF03466">
    <property type="entry name" value="LysR_substrate"/>
    <property type="match status" value="1"/>
</dbReference>
<dbReference type="Pfam" id="PF00126">
    <property type="entry name" value="HTH_1"/>
    <property type="match status" value="1"/>
</dbReference>
<feature type="domain" description="HTH lysR-type" evidence="5">
    <location>
        <begin position="1"/>
        <end position="58"/>
    </location>
</feature>
<dbReference type="InterPro" id="IPR000847">
    <property type="entry name" value="LysR_HTH_N"/>
</dbReference>
<sequence>MEIRTLELFQHLASSLHFGRTSRACNITPSALSRAIQRLESEVGERLFVRDNRTVQMSRAGEVFRGYAEDVLQRWARLQDELSADSQLRGDLSLYCSVTAAYSILPDILRDFRFRYPLVHISLQTGDVARALTRLENYEADVTIAALPDRRSGRLRWLKITETPLVFICSASAAPWLEDDERPRDWSRIPLILPEMGLSRERVDSWFVAQGLEADIYARVAGNEAITAMVSLGCGVGVVPHLVLERSPLRDQVRIVERSPKLEPFSIGLCTLEKNMANPRVEALWQTATQQAAEEG</sequence>
<dbReference type="InterPro" id="IPR036390">
    <property type="entry name" value="WH_DNA-bd_sf"/>
</dbReference>
<reference evidence="6 7" key="1">
    <citation type="submission" date="2020-08" db="EMBL/GenBank/DDBJ databases">
        <title>Bridging the membrane lipid divide: bacteria of the FCB group superphylum have the potential to synthesize archaeal ether lipids.</title>
        <authorList>
            <person name="Villanueva L."/>
            <person name="Von Meijenfeldt F.A.B."/>
            <person name="Westbye A.B."/>
            <person name="Yadav S."/>
            <person name="Hopmans E.C."/>
            <person name="Dutilh B.E."/>
            <person name="Sinninghe Damste J.S."/>
        </authorList>
    </citation>
    <scope>NUCLEOTIDE SEQUENCE [LARGE SCALE GENOMIC DNA]</scope>
    <source>
        <strain evidence="6">NIOZ-UU81</strain>
    </source>
</reference>
<evidence type="ECO:0000256" key="3">
    <source>
        <dbReference type="ARBA" id="ARBA00023125"/>
    </source>
</evidence>
<evidence type="ECO:0000259" key="5">
    <source>
        <dbReference type="PROSITE" id="PS50931"/>
    </source>
</evidence>
<dbReference type="FunFam" id="1.10.10.10:FF:000001">
    <property type="entry name" value="LysR family transcriptional regulator"/>
    <property type="match status" value="1"/>
</dbReference>
<keyword evidence="2" id="KW-0805">Transcription regulation</keyword>
<keyword evidence="4" id="KW-0804">Transcription</keyword>
<keyword evidence="3" id="KW-0238">DNA-binding</keyword>
<dbReference type="InterPro" id="IPR036388">
    <property type="entry name" value="WH-like_DNA-bd_sf"/>
</dbReference>
<dbReference type="PROSITE" id="PS50931">
    <property type="entry name" value="HTH_LYSR"/>
    <property type="match status" value="1"/>
</dbReference>
<dbReference type="PANTHER" id="PTHR30126">
    <property type="entry name" value="HTH-TYPE TRANSCRIPTIONAL REGULATOR"/>
    <property type="match status" value="1"/>
</dbReference>
<dbReference type="SUPFAM" id="SSF46785">
    <property type="entry name" value="Winged helix' DNA-binding domain"/>
    <property type="match status" value="1"/>
</dbReference>
<evidence type="ECO:0000256" key="2">
    <source>
        <dbReference type="ARBA" id="ARBA00023015"/>
    </source>
</evidence>
<organism evidence="6 7">
    <name type="scientific">Candidatus Desulfatifera sulfidica</name>
    <dbReference type="NCBI Taxonomy" id="2841691"/>
    <lineage>
        <taxon>Bacteria</taxon>
        <taxon>Pseudomonadati</taxon>
        <taxon>Thermodesulfobacteriota</taxon>
        <taxon>Desulfobulbia</taxon>
        <taxon>Desulfobulbales</taxon>
        <taxon>Desulfobulbaceae</taxon>
        <taxon>Candidatus Desulfatifera</taxon>
    </lineage>
</organism>
<protein>
    <submittedName>
        <fullName evidence="6">HTH-type transcriptional activator IlvY</fullName>
    </submittedName>
</protein>
<dbReference type="Gene3D" id="1.10.10.10">
    <property type="entry name" value="Winged helix-like DNA-binding domain superfamily/Winged helix DNA-binding domain"/>
    <property type="match status" value="1"/>
</dbReference>
<dbReference type="Proteomes" id="UP000599024">
    <property type="component" value="Unassembled WGS sequence"/>
</dbReference>
<proteinExistence type="inferred from homology"/>
<evidence type="ECO:0000256" key="4">
    <source>
        <dbReference type="ARBA" id="ARBA00023163"/>
    </source>
</evidence>
<dbReference type="GO" id="GO:0000976">
    <property type="term" value="F:transcription cis-regulatory region binding"/>
    <property type="evidence" value="ECO:0007669"/>
    <property type="project" value="TreeGrafter"/>
</dbReference>
<comment type="caution">
    <text evidence="6">The sequence shown here is derived from an EMBL/GenBank/DDBJ whole genome shotgun (WGS) entry which is preliminary data.</text>
</comment>